<evidence type="ECO:0000313" key="9">
    <source>
        <dbReference type="Proteomes" id="UP000467260"/>
    </source>
</evidence>
<organism evidence="8 9">
    <name type="scientific">Mycolicibacter hiberniae</name>
    <dbReference type="NCBI Taxonomy" id="29314"/>
    <lineage>
        <taxon>Bacteria</taxon>
        <taxon>Bacillati</taxon>
        <taxon>Actinomycetota</taxon>
        <taxon>Actinomycetes</taxon>
        <taxon>Mycobacteriales</taxon>
        <taxon>Mycobacteriaceae</taxon>
        <taxon>Mycolicibacter</taxon>
    </lineage>
</organism>
<evidence type="ECO:0000259" key="7">
    <source>
        <dbReference type="PROSITE" id="PS50146"/>
    </source>
</evidence>
<evidence type="ECO:0000256" key="5">
    <source>
        <dbReference type="ARBA" id="ARBA00022989"/>
    </source>
</evidence>
<dbReference type="InterPro" id="IPR017438">
    <property type="entry name" value="ATP-NAD_kinase_N"/>
</dbReference>
<dbReference type="InterPro" id="IPR001206">
    <property type="entry name" value="Diacylglycerol_kinase_cat_dom"/>
</dbReference>
<dbReference type="SUPFAM" id="SSF111331">
    <property type="entry name" value="NAD kinase/diacylglycerol kinase-like"/>
    <property type="match status" value="1"/>
</dbReference>
<dbReference type="InterPro" id="IPR045540">
    <property type="entry name" value="YegS/DAGK_C"/>
</dbReference>
<keyword evidence="6" id="KW-0472">Membrane</keyword>
<dbReference type="GO" id="GO:0016787">
    <property type="term" value="F:hydrolase activity"/>
    <property type="evidence" value="ECO:0007669"/>
    <property type="project" value="UniProtKB-KW"/>
</dbReference>
<dbReference type="Gene3D" id="1.20.144.10">
    <property type="entry name" value="Phosphatidic acid phosphatase type 2/haloperoxidase"/>
    <property type="match status" value="1"/>
</dbReference>
<dbReference type="Pfam" id="PF19279">
    <property type="entry name" value="YegS_C"/>
    <property type="match status" value="1"/>
</dbReference>
<evidence type="ECO:0000256" key="2">
    <source>
        <dbReference type="ARBA" id="ARBA00022475"/>
    </source>
</evidence>
<evidence type="ECO:0000256" key="3">
    <source>
        <dbReference type="ARBA" id="ARBA00022692"/>
    </source>
</evidence>
<comment type="subcellular location">
    <subcellularLocation>
        <location evidence="1">Cell membrane</location>
        <topology evidence="1">Multi-pass membrane protein</topology>
    </subcellularLocation>
</comment>
<evidence type="ECO:0000256" key="4">
    <source>
        <dbReference type="ARBA" id="ARBA00022801"/>
    </source>
</evidence>
<dbReference type="Proteomes" id="UP000467260">
    <property type="component" value="Chromosome"/>
</dbReference>
<keyword evidence="3" id="KW-0812">Transmembrane</keyword>
<dbReference type="InterPro" id="IPR016064">
    <property type="entry name" value="NAD/diacylglycerol_kinase_sf"/>
</dbReference>
<reference evidence="8 9" key="1">
    <citation type="journal article" date="2019" name="Emerg. Microbes Infect.">
        <title>Comprehensive subspecies identification of 175 nontuberculous mycobacteria species based on 7547 genomic profiles.</title>
        <authorList>
            <person name="Matsumoto Y."/>
            <person name="Kinjo T."/>
            <person name="Motooka D."/>
            <person name="Nabeya D."/>
            <person name="Jung N."/>
            <person name="Uechi K."/>
            <person name="Horii T."/>
            <person name="Iida T."/>
            <person name="Fujita J."/>
            <person name="Nakamura S."/>
        </authorList>
    </citation>
    <scope>NUCLEOTIDE SEQUENCE [LARGE SCALE GENOMIC DNA]</scope>
    <source>
        <strain evidence="8 9">JCM 13571</strain>
    </source>
</reference>
<name>A0A7I7X5M7_9MYCO</name>
<dbReference type="Pfam" id="PF00781">
    <property type="entry name" value="DAGK_cat"/>
    <property type="match status" value="1"/>
</dbReference>
<sequence length="505" mass="53528">MAELAMTPFPRRRSGLEQITEGLAELDAEVFEAIAHSPSRLLDTAMPALTRAADHSKLWLALAAAMSVTGGQATQRAAARGVVSLALTSLVTNQVIKRIQPRERPNILLVPLLRRARRRPLSNSLPSGHAASAAAFAIGVGLENSLLGLPVAGLAALVGLSRIATGAHYPGDVLAGFSIGASIAVLGAKLVPPIAAPPPQRATALRVPATGRPDGAGVTMVVNPESGGGRAAKVAAQVRKALPALSVVEVNSCDDLAEALRRAADTAEVLAIAGGDGSVATAAHVAVEHDMPLAVFPGGTLNHFARDIGCDTTAKTIRAIAEGSLSRVDVVRFNSETTVINTASIGAYPSFVRRRDRLQGKLGKPMASAYAMLMTLRREQPVRIEFDNQTVQTSLFFLGNSAYQPDGFAPAVRQRMDDGLLDVRILEAGRRWSTLRVLGAVLTGRLQRSRLYHELRVPQFRFTAVEGPVPIAHDGEVDTDCSQADFTVCYRALQVYRPLPSAGRR</sequence>
<proteinExistence type="predicted"/>
<keyword evidence="5" id="KW-1133">Transmembrane helix</keyword>
<dbReference type="AlphaFoldDB" id="A0A7I7X5M7"/>
<dbReference type="PROSITE" id="PS50146">
    <property type="entry name" value="DAGK"/>
    <property type="match status" value="1"/>
</dbReference>
<accession>A0A7I7X5M7</accession>
<dbReference type="InterPro" id="IPR000326">
    <property type="entry name" value="PAP2/HPO"/>
</dbReference>
<dbReference type="GO" id="GO:0016301">
    <property type="term" value="F:kinase activity"/>
    <property type="evidence" value="ECO:0007669"/>
    <property type="project" value="InterPro"/>
</dbReference>
<dbReference type="InterPro" id="IPR036938">
    <property type="entry name" value="PAP2/HPO_sf"/>
</dbReference>
<dbReference type="Gene3D" id="2.60.200.40">
    <property type="match status" value="1"/>
</dbReference>
<dbReference type="KEGG" id="mhib:MHIB_35470"/>
<protein>
    <submittedName>
        <fullName evidence="8">Putative phosphoesterase, PA-phosphatase related protein</fullName>
    </submittedName>
</protein>
<gene>
    <name evidence="8" type="ORF">MHIB_35470</name>
</gene>
<dbReference type="SMART" id="SM00014">
    <property type="entry name" value="acidPPc"/>
    <property type="match status" value="1"/>
</dbReference>
<evidence type="ECO:0000256" key="1">
    <source>
        <dbReference type="ARBA" id="ARBA00004651"/>
    </source>
</evidence>
<dbReference type="EMBL" id="AP022609">
    <property type="protein sequence ID" value="BBZ25129.1"/>
    <property type="molecule type" value="Genomic_DNA"/>
</dbReference>
<dbReference type="Pfam" id="PF01569">
    <property type="entry name" value="PAP2"/>
    <property type="match status" value="1"/>
</dbReference>
<keyword evidence="4" id="KW-0378">Hydrolase</keyword>
<dbReference type="SMART" id="SM00046">
    <property type="entry name" value="DAGKc"/>
    <property type="match status" value="1"/>
</dbReference>
<dbReference type="PANTHER" id="PTHR14969:SF62">
    <property type="entry name" value="DECAPRENYLPHOSPHORYL-5-PHOSPHORIBOSE PHOSPHATASE RV3807C-RELATED"/>
    <property type="match status" value="1"/>
</dbReference>
<dbReference type="GO" id="GO:0005886">
    <property type="term" value="C:plasma membrane"/>
    <property type="evidence" value="ECO:0007669"/>
    <property type="project" value="UniProtKB-SubCell"/>
</dbReference>
<keyword evidence="2" id="KW-1003">Cell membrane</keyword>
<dbReference type="Gene3D" id="3.40.50.10330">
    <property type="entry name" value="Probable inorganic polyphosphate/atp-NAD kinase, domain 1"/>
    <property type="match status" value="1"/>
</dbReference>
<keyword evidence="9" id="KW-1185">Reference proteome</keyword>
<dbReference type="PANTHER" id="PTHR14969">
    <property type="entry name" value="SPHINGOSINE-1-PHOSPHATE PHOSPHOHYDROLASE"/>
    <property type="match status" value="1"/>
</dbReference>
<feature type="domain" description="DAGKc" evidence="7">
    <location>
        <begin position="213"/>
        <end position="337"/>
    </location>
</feature>
<evidence type="ECO:0000256" key="6">
    <source>
        <dbReference type="ARBA" id="ARBA00023136"/>
    </source>
</evidence>
<evidence type="ECO:0000313" key="8">
    <source>
        <dbReference type="EMBL" id="BBZ25129.1"/>
    </source>
</evidence>
<dbReference type="SUPFAM" id="SSF48317">
    <property type="entry name" value="Acid phosphatase/Vanadium-dependent haloperoxidase"/>
    <property type="match status" value="1"/>
</dbReference>
<dbReference type="CDD" id="cd01610">
    <property type="entry name" value="PAP2_like"/>
    <property type="match status" value="1"/>
</dbReference>